<dbReference type="EMBL" id="JANIIK010000116">
    <property type="protein sequence ID" value="KAJ3588050.1"/>
    <property type="molecule type" value="Genomic_DNA"/>
</dbReference>
<feature type="domain" description="BHLH" evidence="9">
    <location>
        <begin position="88"/>
        <end position="140"/>
    </location>
</feature>
<dbReference type="GO" id="GO:0005634">
    <property type="term" value="C:nucleus"/>
    <property type="evidence" value="ECO:0007669"/>
    <property type="project" value="UniProtKB-SubCell"/>
</dbReference>
<dbReference type="CDD" id="cd19713">
    <property type="entry name" value="bHLH_TS_ATOH1"/>
    <property type="match status" value="1"/>
</dbReference>
<reference evidence="10" key="1">
    <citation type="submission" date="2022-07" db="EMBL/GenBank/DDBJ databases">
        <title>Chromosome-level genome of Muraenolepis orangiensis.</title>
        <authorList>
            <person name="Kim J."/>
        </authorList>
    </citation>
    <scope>NUCLEOTIDE SEQUENCE</scope>
    <source>
        <strain evidence="10">KU_S4_2022</strain>
        <tissue evidence="10">Muscle</tissue>
    </source>
</reference>
<dbReference type="GO" id="GO:0046983">
    <property type="term" value="F:protein dimerization activity"/>
    <property type="evidence" value="ECO:0007669"/>
    <property type="project" value="InterPro"/>
</dbReference>
<dbReference type="PROSITE" id="PS50888">
    <property type="entry name" value="BHLH"/>
    <property type="match status" value="1"/>
</dbReference>
<dbReference type="GO" id="GO:0061564">
    <property type="term" value="P:axon development"/>
    <property type="evidence" value="ECO:0007669"/>
    <property type="project" value="TreeGrafter"/>
</dbReference>
<sequence>MTAKTELSSWPEYPEDFTLVDARICRSSSTLASMCAYSSRIHALDCEDAASLVDKCSPATEQLDRTSADLTWTDRGPEDHVHRGPHKPRRVAANARERRRMHGLNKAFDQLRSVIPSLENDKKLSKYDTLQLAQIYITELSDLLTGVVQRPAPGRSPPSRGDPADSACMRSLMETLCPPGGDTSPGLSDMSCTEDSPQSLSYPPSDTPHRIFVTTQKSNLGTSHKTAFSASHSSDGESSHHSDAEDCHGERQ</sequence>
<accession>A0A9Q0DJA5</accession>
<evidence type="ECO:0000256" key="6">
    <source>
        <dbReference type="ARBA" id="ARBA00023163"/>
    </source>
</evidence>
<dbReference type="PANTHER" id="PTHR19290">
    <property type="entry name" value="BASIC HELIX-LOOP-HELIX PROTEIN NEUROGENIN-RELATED"/>
    <property type="match status" value="1"/>
</dbReference>
<comment type="caution">
    <text evidence="10">The sequence shown here is derived from an EMBL/GenBank/DDBJ whole genome shotgun (WGS) entry which is preliminary data.</text>
</comment>
<keyword evidence="11" id="KW-1185">Reference proteome</keyword>
<dbReference type="InterPro" id="IPR036638">
    <property type="entry name" value="HLH_DNA-bd_sf"/>
</dbReference>
<gene>
    <name evidence="10" type="ORF">NHX12_011644</name>
</gene>
<keyword evidence="3" id="KW-0221">Differentiation</keyword>
<dbReference type="InterPro" id="IPR011598">
    <property type="entry name" value="bHLH_dom"/>
</dbReference>
<dbReference type="Proteomes" id="UP001148018">
    <property type="component" value="Unassembled WGS sequence"/>
</dbReference>
<evidence type="ECO:0000256" key="1">
    <source>
        <dbReference type="ARBA" id="ARBA00004123"/>
    </source>
</evidence>
<dbReference type="Pfam" id="PF00010">
    <property type="entry name" value="HLH"/>
    <property type="match status" value="1"/>
</dbReference>
<dbReference type="Gene3D" id="4.10.280.10">
    <property type="entry name" value="Helix-loop-helix DNA-binding domain"/>
    <property type="match status" value="1"/>
</dbReference>
<dbReference type="GO" id="GO:0007423">
    <property type="term" value="P:sensory organ development"/>
    <property type="evidence" value="ECO:0007669"/>
    <property type="project" value="TreeGrafter"/>
</dbReference>
<dbReference type="GO" id="GO:0045944">
    <property type="term" value="P:positive regulation of transcription by RNA polymerase II"/>
    <property type="evidence" value="ECO:0007669"/>
    <property type="project" value="TreeGrafter"/>
</dbReference>
<evidence type="ECO:0000259" key="9">
    <source>
        <dbReference type="PROSITE" id="PS50888"/>
    </source>
</evidence>
<dbReference type="SUPFAM" id="SSF47459">
    <property type="entry name" value="HLH, helix-loop-helix DNA-binding domain"/>
    <property type="match status" value="1"/>
</dbReference>
<feature type="compositionally biased region" description="Basic and acidic residues" evidence="8">
    <location>
        <begin position="234"/>
        <end position="252"/>
    </location>
</feature>
<evidence type="ECO:0000256" key="8">
    <source>
        <dbReference type="SAM" id="MobiDB-lite"/>
    </source>
</evidence>
<keyword evidence="5" id="KW-0805">Transcription regulation</keyword>
<evidence type="ECO:0000256" key="3">
    <source>
        <dbReference type="ARBA" id="ARBA00022782"/>
    </source>
</evidence>
<keyword evidence="2" id="KW-0217">Developmental protein</keyword>
<evidence type="ECO:0000313" key="10">
    <source>
        <dbReference type="EMBL" id="KAJ3588050.1"/>
    </source>
</evidence>
<comment type="subcellular location">
    <subcellularLocation>
        <location evidence="1">Nucleus</location>
    </subcellularLocation>
</comment>
<dbReference type="GO" id="GO:0070888">
    <property type="term" value="F:E-box binding"/>
    <property type="evidence" value="ECO:0007669"/>
    <property type="project" value="TreeGrafter"/>
</dbReference>
<dbReference type="AlphaFoldDB" id="A0A9Q0DJA5"/>
<organism evidence="10 11">
    <name type="scientific">Muraenolepis orangiensis</name>
    <name type="common">Patagonian moray cod</name>
    <dbReference type="NCBI Taxonomy" id="630683"/>
    <lineage>
        <taxon>Eukaryota</taxon>
        <taxon>Metazoa</taxon>
        <taxon>Chordata</taxon>
        <taxon>Craniata</taxon>
        <taxon>Vertebrata</taxon>
        <taxon>Euteleostomi</taxon>
        <taxon>Actinopterygii</taxon>
        <taxon>Neopterygii</taxon>
        <taxon>Teleostei</taxon>
        <taxon>Neoteleostei</taxon>
        <taxon>Acanthomorphata</taxon>
        <taxon>Zeiogadaria</taxon>
        <taxon>Gadariae</taxon>
        <taxon>Gadiformes</taxon>
        <taxon>Muraenolepidoidei</taxon>
        <taxon>Muraenolepididae</taxon>
        <taxon>Muraenolepis</taxon>
    </lineage>
</organism>
<keyword evidence="6" id="KW-0804">Transcription</keyword>
<dbReference type="FunFam" id="4.10.280.10:FF:000025">
    <property type="entry name" value="protein atonal homolog 7"/>
    <property type="match status" value="1"/>
</dbReference>
<dbReference type="GO" id="GO:0000981">
    <property type="term" value="F:DNA-binding transcription factor activity, RNA polymerase II-specific"/>
    <property type="evidence" value="ECO:0007669"/>
    <property type="project" value="TreeGrafter"/>
</dbReference>
<dbReference type="InterPro" id="IPR050359">
    <property type="entry name" value="bHLH_transcription_factors"/>
</dbReference>
<keyword evidence="7" id="KW-0539">Nucleus</keyword>
<protein>
    <recommendedName>
        <fullName evidence="9">BHLH domain-containing protein</fullName>
    </recommendedName>
</protein>
<evidence type="ECO:0000313" key="11">
    <source>
        <dbReference type="Proteomes" id="UP001148018"/>
    </source>
</evidence>
<proteinExistence type="predicted"/>
<feature type="compositionally biased region" description="Polar residues" evidence="8">
    <location>
        <begin position="190"/>
        <end position="204"/>
    </location>
</feature>
<dbReference type="OrthoDB" id="6161578at2759"/>
<evidence type="ECO:0000256" key="5">
    <source>
        <dbReference type="ARBA" id="ARBA00023015"/>
    </source>
</evidence>
<evidence type="ECO:0000256" key="2">
    <source>
        <dbReference type="ARBA" id="ARBA00022473"/>
    </source>
</evidence>
<evidence type="ECO:0000256" key="7">
    <source>
        <dbReference type="ARBA" id="ARBA00023242"/>
    </source>
</evidence>
<dbReference type="PANTHER" id="PTHR19290:SF150">
    <property type="entry name" value="ATONAL BHLH TRANSCRIPTION FACTOR 1B"/>
    <property type="match status" value="1"/>
</dbReference>
<keyword evidence="4" id="KW-0524">Neurogenesis</keyword>
<evidence type="ECO:0000256" key="4">
    <source>
        <dbReference type="ARBA" id="ARBA00022902"/>
    </source>
</evidence>
<name>A0A9Q0DJA5_9TELE</name>
<feature type="compositionally biased region" description="Polar residues" evidence="8">
    <location>
        <begin position="213"/>
        <end position="228"/>
    </location>
</feature>
<feature type="region of interest" description="Disordered" evidence="8">
    <location>
        <begin position="173"/>
        <end position="252"/>
    </location>
</feature>
<dbReference type="InterPro" id="IPR032661">
    <property type="entry name" value="ATOH1_bHLH"/>
</dbReference>
<dbReference type="SMART" id="SM00353">
    <property type="entry name" value="HLH"/>
    <property type="match status" value="1"/>
</dbReference>